<evidence type="ECO:0000256" key="1">
    <source>
        <dbReference type="ARBA" id="ARBA00004651"/>
    </source>
</evidence>
<protein>
    <submittedName>
        <fullName evidence="8">Tetrathionate reductase gamma subunit</fullName>
    </submittedName>
</protein>
<evidence type="ECO:0000256" key="5">
    <source>
        <dbReference type="ARBA" id="ARBA00022989"/>
    </source>
</evidence>
<feature type="transmembrane region" description="Helical" evidence="7">
    <location>
        <begin position="240"/>
        <end position="263"/>
    </location>
</feature>
<dbReference type="Pfam" id="PF03916">
    <property type="entry name" value="NrfD"/>
    <property type="match status" value="1"/>
</dbReference>
<comment type="similarity">
    <text evidence="2">Belongs to the NrfD family.</text>
</comment>
<reference evidence="8 9" key="1">
    <citation type="submission" date="2018-11" db="EMBL/GenBank/DDBJ databases">
        <title>Genomic Encyclopedia of Type Strains, Phase IV (KMG-IV): sequencing the most valuable type-strain genomes for metagenomic binning, comparative biology and taxonomic classification.</title>
        <authorList>
            <person name="Goeker M."/>
        </authorList>
    </citation>
    <scope>NUCLEOTIDE SEQUENCE [LARGE SCALE GENOMIC DNA]</scope>
    <source>
        <strain evidence="8 9">DSM 25797</strain>
    </source>
</reference>
<dbReference type="RefSeq" id="WP_236941004.1">
    <property type="nucleotide sequence ID" value="NZ_CP015029.1"/>
</dbReference>
<keyword evidence="4 7" id="KW-0812">Transmembrane</keyword>
<comment type="subcellular location">
    <subcellularLocation>
        <location evidence="1">Cell membrane</location>
        <topology evidence="1">Multi-pass membrane protein</topology>
    </subcellularLocation>
</comment>
<feature type="transmembrane region" description="Helical" evidence="7">
    <location>
        <begin position="313"/>
        <end position="335"/>
    </location>
</feature>
<proteinExistence type="inferred from homology"/>
<organism evidence="8 9">
    <name type="scientific">Frederiksenia canicola</name>
    <dbReference type="NCBI Taxonomy" id="123824"/>
    <lineage>
        <taxon>Bacteria</taxon>
        <taxon>Pseudomonadati</taxon>
        <taxon>Pseudomonadota</taxon>
        <taxon>Gammaproteobacteria</taxon>
        <taxon>Pasteurellales</taxon>
        <taxon>Pasteurellaceae</taxon>
        <taxon>Frederiksenia</taxon>
    </lineage>
</organism>
<sequence length="350" mass="40391">MMTIREILVEPQAIAWLPWAVSYFFFIGLAFSFVFVGLLISRIEKNLRHEFIAISLGFICAIVAPVALTADLHQPSRIANFYLNPTAWSWMAWGALFLPLFTMAVGGYFLCVLRQTIEPQRLPKWLQICYWGKLNMDRWTNVFRLLSLLFSGLILLYTTMEVFAVEARPLWHHYWLMPLILFSVLPTALYVCRVCVHWFGTGQVGDWYQRLSLVSLVVFIGCLIGLYLSSPQAAKQLHQLWYFSDLPLLLCFCLASLILLMMLPINRSSAMLTVIIALLFTWLFRWVLLIQVQSVAKYNALMNPYHLTWQIDGAIGILSVFSLWIFISVIFWHLFSQGLVSQHRVGGNHE</sequence>
<dbReference type="Proteomes" id="UP000276901">
    <property type="component" value="Unassembled WGS sequence"/>
</dbReference>
<evidence type="ECO:0000256" key="3">
    <source>
        <dbReference type="ARBA" id="ARBA00022475"/>
    </source>
</evidence>
<evidence type="ECO:0000313" key="9">
    <source>
        <dbReference type="Proteomes" id="UP000276901"/>
    </source>
</evidence>
<feature type="transmembrane region" description="Helical" evidence="7">
    <location>
        <begin position="142"/>
        <end position="163"/>
    </location>
</feature>
<evidence type="ECO:0000256" key="4">
    <source>
        <dbReference type="ARBA" id="ARBA00022692"/>
    </source>
</evidence>
<gene>
    <name evidence="8" type="ORF">EDC49_0425</name>
</gene>
<evidence type="ECO:0000256" key="2">
    <source>
        <dbReference type="ARBA" id="ARBA00008929"/>
    </source>
</evidence>
<accession>A0ABX9XSK7</accession>
<feature type="transmembrane region" description="Helical" evidence="7">
    <location>
        <begin position="51"/>
        <end position="70"/>
    </location>
</feature>
<feature type="transmembrane region" description="Helical" evidence="7">
    <location>
        <begin position="175"/>
        <end position="199"/>
    </location>
</feature>
<feature type="transmembrane region" description="Helical" evidence="7">
    <location>
        <begin position="20"/>
        <end position="39"/>
    </location>
</feature>
<evidence type="ECO:0000256" key="6">
    <source>
        <dbReference type="ARBA" id="ARBA00023136"/>
    </source>
</evidence>
<keyword evidence="3" id="KW-1003">Cell membrane</keyword>
<dbReference type="InterPro" id="IPR005614">
    <property type="entry name" value="NrfD-like"/>
</dbReference>
<comment type="caution">
    <text evidence="8">The sequence shown here is derived from an EMBL/GenBank/DDBJ whole genome shotgun (WGS) entry which is preliminary data.</text>
</comment>
<feature type="transmembrane region" description="Helical" evidence="7">
    <location>
        <begin position="270"/>
        <end position="293"/>
    </location>
</feature>
<keyword evidence="6 7" id="KW-0472">Membrane</keyword>
<feature type="transmembrane region" description="Helical" evidence="7">
    <location>
        <begin position="90"/>
        <end position="113"/>
    </location>
</feature>
<dbReference type="PANTHER" id="PTHR34856">
    <property type="entry name" value="PROTEIN NRFD"/>
    <property type="match status" value="1"/>
</dbReference>
<dbReference type="EMBL" id="RKQT01000001">
    <property type="protein sequence ID" value="RPE96044.1"/>
    <property type="molecule type" value="Genomic_DNA"/>
</dbReference>
<name>A0ABX9XSK7_9PAST</name>
<dbReference type="InterPro" id="IPR052049">
    <property type="entry name" value="Electron_transfer_protein"/>
</dbReference>
<dbReference type="PANTHER" id="PTHR34856:SF2">
    <property type="entry name" value="PROTEIN NRFD"/>
    <property type="match status" value="1"/>
</dbReference>
<evidence type="ECO:0000313" key="8">
    <source>
        <dbReference type="EMBL" id="RPE96044.1"/>
    </source>
</evidence>
<keyword evidence="5 7" id="KW-1133">Transmembrane helix</keyword>
<keyword evidence="9" id="KW-1185">Reference proteome</keyword>
<dbReference type="Gene3D" id="1.20.1630.10">
    <property type="entry name" value="Formate dehydrogenase/DMSO reductase domain"/>
    <property type="match status" value="1"/>
</dbReference>
<feature type="transmembrane region" description="Helical" evidence="7">
    <location>
        <begin position="211"/>
        <end position="228"/>
    </location>
</feature>
<evidence type="ECO:0000256" key="7">
    <source>
        <dbReference type="SAM" id="Phobius"/>
    </source>
</evidence>